<dbReference type="Gene3D" id="4.10.280.10">
    <property type="entry name" value="Helix-loop-helix DNA-binding domain"/>
    <property type="match status" value="1"/>
</dbReference>
<keyword evidence="7" id="KW-1185">Reference proteome</keyword>
<feature type="compositionally biased region" description="Low complexity" evidence="4">
    <location>
        <begin position="118"/>
        <end position="138"/>
    </location>
</feature>
<evidence type="ECO:0000313" key="7">
    <source>
        <dbReference type="Proteomes" id="UP000291343"/>
    </source>
</evidence>
<feature type="region of interest" description="Disordered" evidence="4">
    <location>
        <begin position="329"/>
        <end position="349"/>
    </location>
</feature>
<dbReference type="Proteomes" id="UP000291343">
    <property type="component" value="Unassembled WGS sequence"/>
</dbReference>
<name>A0A482XCI3_LAOST</name>
<dbReference type="InterPro" id="IPR011598">
    <property type="entry name" value="bHLH_dom"/>
</dbReference>
<dbReference type="GO" id="GO:0007517">
    <property type="term" value="P:muscle organ development"/>
    <property type="evidence" value="ECO:0007669"/>
    <property type="project" value="InterPro"/>
</dbReference>
<keyword evidence="3" id="KW-0539">Nucleus</keyword>
<evidence type="ECO:0000256" key="4">
    <source>
        <dbReference type="SAM" id="MobiDB-lite"/>
    </source>
</evidence>
<feature type="domain" description="BHLH" evidence="5">
    <location>
        <begin position="196"/>
        <end position="247"/>
    </location>
</feature>
<evidence type="ECO:0000313" key="6">
    <source>
        <dbReference type="EMBL" id="RZF43403.1"/>
    </source>
</evidence>
<evidence type="ECO:0000256" key="2">
    <source>
        <dbReference type="ARBA" id="ARBA00023125"/>
    </source>
</evidence>
<dbReference type="GO" id="GO:0000981">
    <property type="term" value="F:DNA-binding transcription factor activity, RNA polymerase II-specific"/>
    <property type="evidence" value="ECO:0007669"/>
    <property type="project" value="TreeGrafter"/>
</dbReference>
<dbReference type="InterPro" id="IPR002546">
    <property type="entry name" value="MyoD_N"/>
</dbReference>
<dbReference type="EMBL" id="QKKF02012754">
    <property type="protein sequence ID" value="RZF43403.1"/>
    <property type="molecule type" value="Genomic_DNA"/>
</dbReference>
<dbReference type="FunCoup" id="A0A482XCI3">
    <property type="interactions" value="30"/>
</dbReference>
<feature type="compositionally biased region" description="Polar residues" evidence="4">
    <location>
        <begin position="54"/>
        <end position="79"/>
    </location>
</feature>
<dbReference type="InterPro" id="IPR036638">
    <property type="entry name" value="HLH_DNA-bd_sf"/>
</dbReference>
<evidence type="ECO:0000256" key="3">
    <source>
        <dbReference type="ARBA" id="ARBA00023242"/>
    </source>
</evidence>
<dbReference type="AlphaFoldDB" id="A0A482XCI3"/>
<dbReference type="SMR" id="A0A482XCI3"/>
<feature type="region of interest" description="Disordered" evidence="4">
    <location>
        <begin position="114"/>
        <end position="171"/>
    </location>
</feature>
<dbReference type="InParanoid" id="A0A482XCI3"/>
<dbReference type="SUPFAM" id="SSF47459">
    <property type="entry name" value="HLH, helix-loop-helix DNA-binding domain"/>
    <property type="match status" value="1"/>
</dbReference>
<sequence>MLGHEYEHRFKQSYSQLSSNNMHVAKEQQTDISSVSTQSEFLSTAERCSRSDSRCQPQNRSDNTGSCHQSLAPSRQFPDNRSCGFFQEESANYQRDVSTRNKFPWHSPDSFTPVRGCSVSPEAASVSSNSSSGSGVAGDWSNNRSTLTEDDENSTASSDEHHVLEPSHSHDQAQEVGRRCLLWACKACKRKTVTVDRRKAATLRERRRLRKVNEAFEMLKRRTSSNPSQRLAKVEILRNAIDYIEALEHLLHTDSSSHNASAGASEESHYLGPVQFLTERLHLQFTETMNRFNSTNLYEGTAEENNETGNPTQGLDSSSSLDCLSLIVESISRPSQPDRDPSNSKANDT</sequence>
<dbReference type="GO" id="GO:0046983">
    <property type="term" value="F:protein dimerization activity"/>
    <property type="evidence" value="ECO:0007669"/>
    <property type="project" value="InterPro"/>
</dbReference>
<dbReference type="FunFam" id="4.10.280.10:FF:000005">
    <property type="entry name" value="Myogenic factor"/>
    <property type="match status" value="1"/>
</dbReference>
<dbReference type="Pfam" id="PF01586">
    <property type="entry name" value="Basic"/>
    <property type="match status" value="1"/>
</dbReference>
<evidence type="ECO:0000259" key="5">
    <source>
        <dbReference type="PROSITE" id="PS50888"/>
    </source>
</evidence>
<evidence type="ECO:0000256" key="1">
    <source>
        <dbReference type="ARBA" id="ARBA00004123"/>
    </source>
</evidence>
<dbReference type="SMART" id="SM00353">
    <property type="entry name" value="HLH"/>
    <property type="match status" value="1"/>
</dbReference>
<comment type="subcellular location">
    <subcellularLocation>
        <location evidence="1">Nucleus</location>
    </subcellularLocation>
</comment>
<feature type="compositionally biased region" description="Basic and acidic residues" evidence="4">
    <location>
        <begin position="336"/>
        <end position="349"/>
    </location>
</feature>
<organism evidence="6 7">
    <name type="scientific">Laodelphax striatellus</name>
    <name type="common">Small brown planthopper</name>
    <name type="synonym">Delphax striatella</name>
    <dbReference type="NCBI Taxonomy" id="195883"/>
    <lineage>
        <taxon>Eukaryota</taxon>
        <taxon>Metazoa</taxon>
        <taxon>Ecdysozoa</taxon>
        <taxon>Arthropoda</taxon>
        <taxon>Hexapoda</taxon>
        <taxon>Insecta</taxon>
        <taxon>Pterygota</taxon>
        <taxon>Neoptera</taxon>
        <taxon>Paraneoptera</taxon>
        <taxon>Hemiptera</taxon>
        <taxon>Auchenorrhyncha</taxon>
        <taxon>Fulgoroidea</taxon>
        <taxon>Delphacidae</taxon>
        <taxon>Criomorphinae</taxon>
        <taxon>Laodelphax</taxon>
    </lineage>
</organism>
<gene>
    <name evidence="6" type="ORF">LSTR_LSTR001664</name>
</gene>
<reference evidence="6 7" key="1">
    <citation type="journal article" date="2017" name="Gigascience">
        <title>Genome sequence of the small brown planthopper, Laodelphax striatellus.</title>
        <authorList>
            <person name="Zhu J."/>
            <person name="Jiang F."/>
            <person name="Wang X."/>
            <person name="Yang P."/>
            <person name="Bao Y."/>
            <person name="Zhao W."/>
            <person name="Wang W."/>
            <person name="Lu H."/>
            <person name="Wang Q."/>
            <person name="Cui N."/>
            <person name="Li J."/>
            <person name="Chen X."/>
            <person name="Luo L."/>
            <person name="Yu J."/>
            <person name="Kang L."/>
            <person name="Cui F."/>
        </authorList>
    </citation>
    <scope>NUCLEOTIDE SEQUENCE [LARGE SCALE GENOMIC DNA]</scope>
    <source>
        <strain evidence="6">Lst14</strain>
    </source>
</reference>
<dbReference type="OrthoDB" id="10049614at2759"/>
<proteinExistence type="predicted"/>
<keyword evidence="2" id="KW-0238">DNA-binding</keyword>
<feature type="region of interest" description="Disordered" evidence="4">
    <location>
        <begin position="47"/>
        <end position="83"/>
    </location>
</feature>
<dbReference type="GO" id="GO:0005634">
    <property type="term" value="C:nucleus"/>
    <property type="evidence" value="ECO:0007669"/>
    <property type="project" value="UniProtKB-SubCell"/>
</dbReference>
<dbReference type="PANTHER" id="PTHR11534">
    <property type="entry name" value="MYOGENIC FACTOR"/>
    <property type="match status" value="1"/>
</dbReference>
<protein>
    <recommendedName>
        <fullName evidence="5">BHLH domain-containing protein</fullName>
    </recommendedName>
</protein>
<dbReference type="CDD" id="cd19699">
    <property type="entry name" value="bHLH_TS_dMYOD_like"/>
    <property type="match status" value="1"/>
</dbReference>
<feature type="compositionally biased region" description="Basic and acidic residues" evidence="4">
    <location>
        <begin position="158"/>
        <end position="171"/>
    </location>
</feature>
<dbReference type="GO" id="GO:0045663">
    <property type="term" value="P:positive regulation of myoblast differentiation"/>
    <property type="evidence" value="ECO:0007669"/>
    <property type="project" value="TreeGrafter"/>
</dbReference>
<comment type="caution">
    <text evidence="6">The sequence shown here is derived from an EMBL/GenBank/DDBJ whole genome shotgun (WGS) entry which is preliminary data.</text>
</comment>
<dbReference type="STRING" id="195883.A0A482XCI3"/>
<accession>A0A482XCI3</accession>
<dbReference type="PANTHER" id="PTHR11534:SF9">
    <property type="entry name" value="MYOGENIC-DETERMINATION PROTEIN"/>
    <property type="match status" value="1"/>
</dbReference>
<dbReference type="GO" id="GO:0000978">
    <property type="term" value="F:RNA polymerase II cis-regulatory region sequence-specific DNA binding"/>
    <property type="evidence" value="ECO:0007669"/>
    <property type="project" value="TreeGrafter"/>
</dbReference>
<dbReference type="SMART" id="SM00520">
    <property type="entry name" value="BASIC"/>
    <property type="match status" value="1"/>
</dbReference>
<dbReference type="Pfam" id="PF00010">
    <property type="entry name" value="HLH"/>
    <property type="match status" value="1"/>
</dbReference>
<dbReference type="PROSITE" id="PS50888">
    <property type="entry name" value="BHLH"/>
    <property type="match status" value="1"/>
</dbReference>
<dbReference type="InterPro" id="IPR039704">
    <property type="entry name" value="Myogenic_factor"/>
</dbReference>